<keyword evidence="4" id="KW-1185">Reference proteome</keyword>
<feature type="domain" description="PGG" evidence="2">
    <location>
        <begin position="301"/>
        <end position="413"/>
    </location>
</feature>
<dbReference type="Pfam" id="PF13962">
    <property type="entry name" value="PGG"/>
    <property type="match status" value="1"/>
</dbReference>
<evidence type="ECO:0000259" key="2">
    <source>
        <dbReference type="Pfam" id="PF13962"/>
    </source>
</evidence>
<feature type="transmembrane region" description="Helical" evidence="1">
    <location>
        <begin position="351"/>
        <end position="374"/>
    </location>
</feature>
<dbReference type="AlphaFoldDB" id="A0ABC8SCV6"/>
<dbReference type="SUPFAM" id="SSF48403">
    <property type="entry name" value="Ankyrin repeat"/>
    <property type="match status" value="1"/>
</dbReference>
<gene>
    <name evidence="3" type="ORF">ILEXP_LOCUS21243</name>
</gene>
<feature type="transmembrane region" description="Helical" evidence="1">
    <location>
        <begin position="420"/>
        <end position="442"/>
    </location>
</feature>
<keyword evidence="1" id="KW-0472">Membrane</keyword>
<evidence type="ECO:0000313" key="3">
    <source>
        <dbReference type="EMBL" id="CAK9153009.1"/>
    </source>
</evidence>
<reference evidence="3 4" key="1">
    <citation type="submission" date="2024-02" db="EMBL/GenBank/DDBJ databases">
        <authorList>
            <person name="Vignale AGUSTIN F."/>
            <person name="Sosa J E."/>
            <person name="Modenutti C."/>
        </authorList>
    </citation>
    <scope>NUCLEOTIDE SEQUENCE [LARGE SCALE GENOMIC DNA]</scope>
</reference>
<proteinExistence type="predicted"/>
<dbReference type="Gene3D" id="1.25.40.20">
    <property type="entry name" value="Ankyrin repeat-containing domain"/>
    <property type="match status" value="1"/>
</dbReference>
<protein>
    <recommendedName>
        <fullName evidence="2">PGG domain-containing protein</fullName>
    </recommendedName>
</protein>
<organism evidence="3 4">
    <name type="scientific">Ilex paraguariensis</name>
    <name type="common">yerba mate</name>
    <dbReference type="NCBI Taxonomy" id="185542"/>
    <lineage>
        <taxon>Eukaryota</taxon>
        <taxon>Viridiplantae</taxon>
        <taxon>Streptophyta</taxon>
        <taxon>Embryophyta</taxon>
        <taxon>Tracheophyta</taxon>
        <taxon>Spermatophyta</taxon>
        <taxon>Magnoliopsida</taxon>
        <taxon>eudicotyledons</taxon>
        <taxon>Gunneridae</taxon>
        <taxon>Pentapetalae</taxon>
        <taxon>asterids</taxon>
        <taxon>campanulids</taxon>
        <taxon>Aquifoliales</taxon>
        <taxon>Aquifoliaceae</taxon>
        <taxon>Ilex</taxon>
    </lineage>
</organism>
<feature type="transmembrane region" description="Helical" evidence="1">
    <location>
        <begin position="309"/>
        <end position="331"/>
    </location>
</feature>
<dbReference type="PANTHER" id="PTHR24177:SF365">
    <property type="entry name" value="ANKYRIN REPEAT-CONTAINING PROTEIN NPR4-LIKE ISOFORM X1"/>
    <property type="match status" value="1"/>
</dbReference>
<keyword evidence="1" id="KW-0812">Transmembrane</keyword>
<dbReference type="InterPro" id="IPR026961">
    <property type="entry name" value="PGG_dom"/>
</dbReference>
<evidence type="ECO:0000256" key="1">
    <source>
        <dbReference type="SAM" id="Phobius"/>
    </source>
</evidence>
<dbReference type="EMBL" id="CAUOFW020002323">
    <property type="protein sequence ID" value="CAK9153009.1"/>
    <property type="molecule type" value="Genomic_DNA"/>
</dbReference>
<dbReference type="InterPro" id="IPR036770">
    <property type="entry name" value="Ankyrin_rpt-contain_sf"/>
</dbReference>
<feature type="transmembrane region" description="Helical" evidence="1">
    <location>
        <begin position="386"/>
        <end position="408"/>
    </location>
</feature>
<dbReference type="PANTHER" id="PTHR24177">
    <property type="entry name" value="CASKIN"/>
    <property type="match status" value="1"/>
</dbReference>
<accession>A0ABC8SCV6</accession>
<dbReference type="Proteomes" id="UP001642360">
    <property type="component" value="Unassembled WGS sequence"/>
</dbReference>
<sequence>MTALNLLATMPASFRSKSSYVLNDLSRAPFVPLQMFQAVVYKFIKTRIDERVSESQVAGNVEDPLADNKVGISMVEMPFFIRVIIGYWFFEKIYDAKQKHEVVLKLAHKLIDKKDWSHYIKYESIETEVSSFGISSTKKNKVPDPLIQATRLGILELVMAILQKYPQAADSFDKNGRNILHITVEQKHRFLYDYLMSSLAYKDRMLADIDNRGNTILHLASSVQNPATSHPRIIDVANDHVRKKQGSIPLINQMSWDVLWFKKVKHDTNPHLRHVRNIDGMTAQELFEENHTSLREEAQKAAKDLSGNFIIVTILIATLNFSALFTLPGGFNQNTGDPMLLSGYRQEMQLFMVYVGLSELFALFSLSTLLLILVSRFDTNDFFIAVPTKFIISLVTVMYSTGLSGIAYTQGYILEGQPETFLATLMILGLFFGWYVLTLLMVDTTVSILDYMYHAFFHLFAYKSPDI</sequence>
<evidence type="ECO:0000313" key="4">
    <source>
        <dbReference type="Proteomes" id="UP001642360"/>
    </source>
</evidence>
<keyword evidence="1" id="KW-1133">Transmembrane helix</keyword>
<comment type="caution">
    <text evidence="3">The sequence shown here is derived from an EMBL/GenBank/DDBJ whole genome shotgun (WGS) entry which is preliminary data.</text>
</comment>
<name>A0ABC8SCV6_9AQUA</name>